<dbReference type="SUPFAM" id="SSF53335">
    <property type="entry name" value="S-adenosyl-L-methionine-dependent methyltransferases"/>
    <property type="match status" value="1"/>
</dbReference>
<dbReference type="GO" id="GO:0008168">
    <property type="term" value="F:methyltransferase activity"/>
    <property type="evidence" value="ECO:0007669"/>
    <property type="project" value="UniProtKB-KW"/>
</dbReference>
<keyword evidence="2" id="KW-0808">Transferase</keyword>
<dbReference type="Gene3D" id="3.40.50.150">
    <property type="entry name" value="Vaccinia Virus protein VP39"/>
    <property type="match status" value="1"/>
</dbReference>
<dbReference type="GO" id="GO:0032259">
    <property type="term" value="P:methylation"/>
    <property type="evidence" value="ECO:0007669"/>
    <property type="project" value="UniProtKB-KW"/>
</dbReference>
<name>A0A238XZB3_9BACT</name>
<feature type="domain" description="Methyltransferase" evidence="1">
    <location>
        <begin position="89"/>
        <end position="186"/>
    </location>
</feature>
<organism evidence="2 3">
    <name type="scientific">Humidesulfovibrio mexicanus</name>
    <dbReference type="NCBI Taxonomy" id="147047"/>
    <lineage>
        <taxon>Bacteria</taxon>
        <taxon>Pseudomonadati</taxon>
        <taxon>Thermodesulfobacteriota</taxon>
        <taxon>Desulfovibrionia</taxon>
        <taxon>Desulfovibrionales</taxon>
        <taxon>Desulfovibrionaceae</taxon>
        <taxon>Humidesulfovibrio</taxon>
    </lineage>
</organism>
<proteinExistence type="predicted"/>
<dbReference type="Pfam" id="PF13649">
    <property type="entry name" value="Methyltransf_25"/>
    <property type="match status" value="1"/>
</dbReference>
<evidence type="ECO:0000259" key="1">
    <source>
        <dbReference type="Pfam" id="PF13649"/>
    </source>
</evidence>
<dbReference type="AlphaFoldDB" id="A0A238XZB3"/>
<keyword evidence="3" id="KW-1185">Reference proteome</keyword>
<dbReference type="InterPro" id="IPR041698">
    <property type="entry name" value="Methyltransf_25"/>
</dbReference>
<evidence type="ECO:0000313" key="3">
    <source>
        <dbReference type="Proteomes" id="UP000198324"/>
    </source>
</evidence>
<dbReference type="InterPro" id="IPR029063">
    <property type="entry name" value="SAM-dependent_MTases_sf"/>
</dbReference>
<dbReference type="Proteomes" id="UP000198324">
    <property type="component" value="Unassembled WGS sequence"/>
</dbReference>
<keyword evidence="2" id="KW-0489">Methyltransferase</keyword>
<dbReference type="RefSeq" id="WP_089271424.1">
    <property type="nucleotide sequence ID" value="NZ_FZOC01000001.1"/>
</dbReference>
<sequence>METGEVSPEQSAQGLAPHRCETASLEECGQGDVIVARAFEKRQGNPLFRAFAAPEGGLGRLAGLVMARKNVALNRFAVDLLWPLQGESVLEIGFGPGVALAMLAEAVGERGMVCGVERSVLMLSRAAARNAQAIAQGRMRLALCSVAEVGWPDARFHRALCVSNVQFWRPASRCLAELHRMVQPGGVVVFAIHLQWPDRVRKTPGFYPEEVRALTQRLAHAGFGAIEEHLAPGGWDLCLRVRRD</sequence>
<accession>A0A238XZB3</accession>
<dbReference type="CDD" id="cd02440">
    <property type="entry name" value="AdoMet_MTases"/>
    <property type="match status" value="1"/>
</dbReference>
<dbReference type="OrthoDB" id="9784101at2"/>
<protein>
    <submittedName>
        <fullName evidence="2">Methyltransferase domain-containing protein</fullName>
    </submittedName>
</protein>
<evidence type="ECO:0000313" key="2">
    <source>
        <dbReference type="EMBL" id="SNR63908.1"/>
    </source>
</evidence>
<gene>
    <name evidence="2" type="ORF">SAMN04488503_0531</name>
</gene>
<reference evidence="2 3" key="1">
    <citation type="submission" date="2017-06" db="EMBL/GenBank/DDBJ databases">
        <authorList>
            <person name="Kim H.J."/>
            <person name="Triplett B.A."/>
        </authorList>
    </citation>
    <scope>NUCLEOTIDE SEQUENCE [LARGE SCALE GENOMIC DNA]</scope>
    <source>
        <strain evidence="2 3">DSM 13116</strain>
    </source>
</reference>
<dbReference type="EMBL" id="FZOC01000001">
    <property type="protein sequence ID" value="SNR63908.1"/>
    <property type="molecule type" value="Genomic_DNA"/>
</dbReference>